<feature type="transmembrane region" description="Helical" evidence="5">
    <location>
        <begin position="150"/>
        <end position="170"/>
    </location>
</feature>
<feature type="transmembrane region" description="Helical" evidence="5">
    <location>
        <begin position="326"/>
        <end position="345"/>
    </location>
</feature>
<dbReference type="Proteomes" id="UP001590950">
    <property type="component" value="Unassembled WGS sequence"/>
</dbReference>
<dbReference type="Pfam" id="PF07690">
    <property type="entry name" value="MFS_1"/>
    <property type="match status" value="1"/>
</dbReference>
<reference evidence="7 8" key="1">
    <citation type="submission" date="2024-09" db="EMBL/GenBank/DDBJ databases">
        <title>Rethinking Asexuality: The Enigmatic Case of Functional Sexual Genes in Lepraria (Stereocaulaceae).</title>
        <authorList>
            <person name="Doellman M."/>
            <person name="Sun Y."/>
            <person name="Barcenas-Pena A."/>
            <person name="Lumbsch H.T."/>
            <person name="Grewe F."/>
        </authorList>
    </citation>
    <scope>NUCLEOTIDE SEQUENCE [LARGE SCALE GENOMIC DNA]</scope>
    <source>
        <strain evidence="7 8">Mercado 3170</strain>
    </source>
</reference>
<proteinExistence type="predicted"/>
<keyword evidence="4 5" id="KW-0472">Membrane</keyword>
<feature type="transmembrane region" description="Helical" evidence="5">
    <location>
        <begin position="290"/>
        <end position="314"/>
    </location>
</feature>
<evidence type="ECO:0000313" key="7">
    <source>
        <dbReference type="EMBL" id="KAL2038933.1"/>
    </source>
</evidence>
<sequence>MACALAPNWPVFPVFRLICSINASGVIAVVGGLYADVFGDTVIRGRAMAIFMASTTCGPTLAPTMSGFVSVVNWRWTLWVGLIAAGTSMVLFVFLPETYGPAILKKRAERMRNETGSPKIFARSELDKKGAKQMATVTLMRPLHMIAYEAIFLFTCLYPSIACVIFFLFFEAYTLSFEGIYHMNTGVAGLAFLPILVGSIIALAIFTYYDGVLQRIKKADAHWASIEEYRRLPLACFGGPLYVISFFWLGWTASPNIHWIAPMLVGVPFGTAFMIIFMALLNYITDAYEVFAASGMSATSMCRSISGALLPLAAQPMYRTLGIARASSLLGFLSPAMCIIPFAFIKYGDRIRANSRFCQELTVRRGKNRRRRNIKYWRVREMIIQLTSLRLMGSEIIDEVQYALQEFA</sequence>
<keyword evidence="3 5" id="KW-1133">Transmembrane helix</keyword>
<comment type="subcellular location">
    <subcellularLocation>
        <location evidence="1">Membrane</location>
        <topology evidence="1">Multi-pass membrane protein</topology>
    </subcellularLocation>
</comment>
<dbReference type="PANTHER" id="PTHR23502:SF74">
    <property type="entry name" value="MAJOR FACILITATOR SUPERFAMILY (MFS) PROFILE DOMAIN-CONTAINING PROTEIN"/>
    <property type="match status" value="1"/>
</dbReference>
<dbReference type="PROSITE" id="PS50850">
    <property type="entry name" value="MFS"/>
    <property type="match status" value="1"/>
</dbReference>
<keyword evidence="8" id="KW-1185">Reference proteome</keyword>
<dbReference type="EMBL" id="JBEFKJ010000028">
    <property type="protein sequence ID" value="KAL2038933.1"/>
    <property type="molecule type" value="Genomic_DNA"/>
</dbReference>
<dbReference type="InterPro" id="IPR036259">
    <property type="entry name" value="MFS_trans_sf"/>
</dbReference>
<organism evidence="7 8">
    <name type="scientific">Stereocaulon virgatum</name>
    <dbReference type="NCBI Taxonomy" id="373712"/>
    <lineage>
        <taxon>Eukaryota</taxon>
        <taxon>Fungi</taxon>
        <taxon>Dikarya</taxon>
        <taxon>Ascomycota</taxon>
        <taxon>Pezizomycotina</taxon>
        <taxon>Lecanoromycetes</taxon>
        <taxon>OSLEUM clade</taxon>
        <taxon>Lecanoromycetidae</taxon>
        <taxon>Lecanorales</taxon>
        <taxon>Lecanorineae</taxon>
        <taxon>Stereocaulaceae</taxon>
        <taxon>Stereocaulon</taxon>
    </lineage>
</organism>
<gene>
    <name evidence="7" type="ORF">N7G274_008273</name>
</gene>
<comment type="caution">
    <text evidence="7">The sequence shown here is derived from an EMBL/GenBank/DDBJ whole genome shotgun (WGS) entry which is preliminary data.</text>
</comment>
<feature type="transmembrane region" description="Helical" evidence="5">
    <location>
        <begin position="232"/>
        <end position="251"/>
    </location>
</feature>
<dbReference type="InterPro" id="IPR011701">
    <property type="entry name" value="MFS"/>
</dbReference>
<evidence type="ECO:0000256" key="4">
    <source>
        <dbReference type="ARBA" id="ARBA00023136"/>
    </source>
</evidence>
<dbReference type="Gene3D" id="1.20.1250.20">
    <property type="entry name" value="MFS general substrate transporter like domains"/>
    <property type="match status" value="1"/>
</dbReference>
<evidence type="ECO:0000256" key="1">
    <source>
        <dbReference type="ARBA" id="ARBA00004141"/>
    </source>
</evidence>
<name>A0ABR4A6G3_9LECA</name>
<dbReference type="PANTHER" id="PTHR23502">
    <property type="entry name" value="MAJOR FACILITATOR SUPERFAMILY"/>
    <property type="match status" value="1"/>
</dbReference>
<feature type="transmembrane region" description="Helical" evidence="5">
    <location>
        <begin position="257"/>
        <end position="283"/>
    </location>
</feature>
<keyword evidence="2 5" id="KW-0812">Transmembrane</keyword>
<dbReference type="SUPFAM" id="SSF103473">
    <property type="entry name" value="MFS general substrate transporter"/>
    <property type="match status" value="1"/>
</dbReference>
<evidence type="ECO:0000313" key="8">
    <source>
        <dbReference type="Proteomes" id="UP001590950"/>
    </source>
</evidence>
<feature type="transmembrane region" description="Helical" evidence="5">
    <location>
        <begin position="76"/>
        <end position="95"/>
    </location>
</feature>
<evidence type="ECO:0000256" key="3">
    <source>
        <dbReference type="ARBA" id="ARBA00022989"/>
    </source>
</evidence>
<dbReference type="InterPro" id="IPR020846">
    <property type="entry name" value="MFS_dom"/>
</dbReference>
<evidence type="ECO:0000259" key="6">
    <source>
        <dbReference type="PROSITE" id="PS50850"/>
    </source>
</evidence>
<feature type="domain" description="Major facilitator superfamily (MFS) profile" evidence="6">
    <location>
        <begin position="1"/>
        <end position="349"/>
    </location>
</feature>
<evidence type="ECO:0000256" key="5">
    <source>
        <dbReference type="SAM" id="Phobius"/>
    </source>
</evidence>
<protein>
    <recommendedName>
        <fullName evidence="6">Major facilitator superfamily (MFS) profile domain-containing protein</fullName>
    </recommendedName>
</protein>
<feature type="transmembrane region" description="Helical" evidence="5">
    <location>
        <begin position="14"/>
        <end position="35"/>
    </location>
</feature>
<feature type="transmembrane region" description="Helical" evidence="5">
    <location>
        <begin position="47"/>
        <end position="70"/>
    </location>
</feature>
<evidence type="ECO:0000256" key="2">
    <source>
        <dbReference type="ARBA" id="ARBA00022692"/>
    </source>
</evidence>
<accession>A0ABR4A6G3</accession>
<feature type="transmembrane region" description="Helical" evidence="5">
    <location>
        <begin position="190"/>
        <end position="211"/>
    </location>
</feature>